<organism evidence="8 9">
    <name type="scientific">Veillonella magna</name>
    <dbReference type="NCBI Taxonomy" id="464322"/>
    <lineage>
        <taxon>Bacteria</taxon>
        <taxon>Bacillati</taxon>
        <taxon>Bacillota</taxon>
        <taxon>Negativicutes</taxon>
        <taxon>Veillonellales</taxon>
        <taxon>Veillonellaceae</taxon>
        <taxon>Veillonella</taxon>
    </lineage>
</organism>
<evidence type="ECO:0000259" key="7">
    <source>
        <dbReference type="Pfam" id="PF01545"/>
    </source>
</evidence>
<keyword evidence="3 6" id="KW-0812">Transmembrane</keyword>
<gene>
    <name evidence="8" type="ORF">H6A01_04880</name>
</gene>
<evidence type="ECO:0000313" key="9">
    <source>
        <dbReference type="Proteomes" id="UP000707138"/>
    </source>
</evidence>
<reference evidence="8 9" key="1">
    <citation type="journal article" date="2021" name="Sci. Rep.">
        <title>The distribution of antibiotic resistance genes in chicken gut microbiota commensals.</title>
        <authorList>
            <person name="Juricova H."/>
            <person name="Matiasovicova J."/>
            <person name="Kubasova T."/>
            <person name="Cejkova D."/>
            <person name="Rychlik I."/>
        </authorList>
    </citation>
    <scope>NUCLEOTIDE SEQUENCE [LARGE SCALE GENOMIC DNA]</scope>
    <source>
        <strain evidence="8 9">An537</strain>
    </source>
</reference>
<evidence type="ECO:0000313" key="8">
    <source>
        <dbReference type="EMBL" id="MBM6912656.1"/>
    </source>
</evidence>
<sequence length="315" mass="35824">MIDKQVIEQRLLWQSALLMFMVAISGTLMGVFTGSAAVLLDGIVSFMAVIIKIMMIMTSKLISRETSKRFQFGYWQFEPLVLIVEGGFTLLFVIYALMTGIMSLLGPGTIVKAGPIVIYALVFTIADAAYYFYVHAVNKRLKSNLVKFDNISWSIDAVLSAGILISFLFAWGLEQTEWAIYARYVDPVVLIALSIQMLPSAIKILVPSMKQIMGVAPMELHNRIQRIMDEFMERYHFKDYVSSVQAYGKTKIIEIDILIPKNYEHQRIVELDAIRNEIDEAIGGRAEEKWVTITFTATKRWMAKDYLLDEADDDE</sequence>
<evidence type="ECO:0000256" key="3">
    <source>
        <dbReference type="ARBA" id="ARBA00022692"/>
    </source>
</evidence>
<dbReference type="PANTHER" id="PTHR43840:SF15">
    <property type="entry name" value="MITOCHONDRIAL METAL TRANSPORTER 1-RELATED"/>
    <property type="match status" value="1"/>
</dbReference>
<feature type="domain" description="Cation efflux protein transmembrane" evidence="7">
    <location>
        <begin position="13"/>
        <end position="213"/>
    </location>
</feature>
<dbReference type="Gene3D" id="1.20.1510.10">
    <property type="entry name" value="Cation efflux protein transmembrane domain"/>
    <property type="match status" value="1"/>
</dbReference>
<evidence type="ECO:0000256" key="1">
    <source>
        <dbReference type="ARBA" id="ARBA00004141"/>
    </source>
</evidence>
<comment type="caution">
    <text evidence="8">The sequence shown here is derived from an EMBL/GenBank/DDBJ whole genome shotgun (WGS) entry which is preliminary data.</text>
</comment>
<comment type="subcellular location">
    <subcellularLocation>
        <location evidence="1">Membrane</location>
        <topology evidence="1">Multi-pass membrane protein</topology>
    </subcellularLocation>
</comment>
<feature type="transmembrane region" description="Helical" evidence="6">
    <location>
        <begin position="12"/>
        <end position="32"/>
    </location>
</feature>
<feature type="transmembrane region" description="Helical" evidence="6">
    <location>
        <begin position="38"/>
        <end position="59"/>
    </location>
</feature>
<dbReference type="InterPro" id="IPR058533">
    <property type="entry name" value="Cation_efflux_TM"/>
</dbReference>
<dbReference type="Pfam" id="PF01545">
    <property type="entry name" value="Cation_efflux"/>
    <property type="match status" value="1"/>
</dbReference>
<dbReference type="InterPro" id="IPR027469">
    <property type="entry name" value="Cation_efflux_TMD_sf"/>
</dbReference>
<keyword evidence="2" id="KW-0813">Transport</keyword>
<feature type="transmembrane region" description="Helical" evidence="6">
    <location>
        <begin position="184"/>
        <end position="206"/>
    </location>
</feature>
<keyword evidence="5 6" id="KW-0472">Membrane</keyword>
<dbReference type="PANTHER" id="PTHR43840">
    <property type="entry name" value="MITOCHONDRIAL METAL TRANSPORTER 1-RELATED"/>
    <property type="match status" value="1"/>
</dbReference>
<proteinExistence type="predicted"/>
<accession>A0ABS2GEW0</accession>
<dbReference type="InterPro" id="IPR050291">
    <property type="entry name" value="CDF_Transporter"/>
</dbReference>
<protein>
    <submittedName>
        <fullName evidence="8">Cation transporter</fullName>
    </submittedName>
</protein>
<dbReference type="Proteomes" id="UP000707138">
    <property type="component" value="Unassembled WGS sequence"/>
</dbReference>
<evidence type="ECO:0000256" key="6">
    <source>
        <dbReference type="SAM" id="Phobius"/>
    </source>
</evidence>
<feature type="transmembrane region" description="Helical" evidence="6">
    <location>
        <begin position="153"/>
        <end position="172"/>
    </location>
</feature>
<dbReference type="SUPFAM" id="SSF161111">
    <property type="entry name" value="Cation efflux protein transmembrane domain-like"/>
    <property type="match status" value="1"/>
</dbReference>
<evidence type="ECO:0000256" key="5">
    <source>
        <dbReference type="ARBA" id="ARBA00023136"/>
    </source>
</evidence>
<dbReference type="RefSeq" id="WP_028254907.1">
    <property type="nucleotide sequence ID" value="NZ_CALXQD010000006.1"/>
</dbReference>
<dbReference type="EMBL" id="JACJLA010000007">
    <property type="protein sequence ID" value="MBM6912656.1"/>
    <property type="molecule type" value="Genomic_DNA"/>
</dbReference>
<keyword evidence="4 6" id="KW-1133">Transmembrane helix</keyword>
<evidence type="ECO:0000256" key="4">
    <source>
        <dbReference type="ARBA" id="ARBA00022989"/>
    </source>
</evidence>
<feature type="transmembrane region" description="Helical" evidence="6">
    <location>
        <begin position="116"/>
        <end position="133"/>
    </location>
</feature>
<evidence type="ECO:0000256" key="2">
    <source>
        <dbReference type="ARBA" id="ARBA00022448"/>
    </source>
</evidence>
<feature type="transmembrane region" description="Helical" evidence="6">
    <location>
        <begin position="80"/>
        <end position="104"/>
    </location>
</feature>
<keyword evidence="9" id="KW-1185">Reference proteome</keyword>
<name>A0ABS2GEW0_9FIRM</name>